<dbReference type="AlphaFoldDB" id="A0A0E9PLK2"/>
<proteinExistence type="predicted"/>
<organism evidence="1">
    <name type="scientific">Anguilla anguilla</name>
    <name type="common">European freshwater eel</name>
    <name type="synonym">Muraena anguilla</name>
    <dbReference type="NCBI Taxonomy" id="7936"/>
    <lineage>
        <taxon>Eukaryota</taxon>
        <taxon>Metazoa</taxon>
        <taxon>Chordata</taxon>
        <taxon>Craniata</taxon>
        <taxon>Vertebrata</taxon>
        <taxon>Euteleostomi</taxon>
        <taxon>Actinopterygii</taxon>
        <taxon>Neopterygii</taxon>
        <taxon>Teleostei</taxon>
        <taxon>Anguilliformes</taxon>
        <taxon>Anguillidae</taxon>
        <taxon>Anguilla</taxon>
    </lineage>
</organism>
<accession>A0A0E9PLK2</accession>
<dbReference type="EMBL" id="GBXM01103208">
    <property type="protein sequence ID" value="JAH05369.1"/>
    <property type="molecule type" value="Transcribed_RNA"/>
</dbReference>
<name>A0A0E9PLK2_ANGAN</name>
<protein>
    <submittedName>
        <fullName evidence="1">Uncharacterized protein</fullName>
    </submittedName>
</protein>
<sequence>MSLVENSFHSSGPYRSCFETVAAKSRTFYLIPSFYGLLRQSSVLIGAFKGQGENLCVYIALPGHYEHL</sequence>
<reference evidence="1" key="1">
    <citation type="submission" date="2014-11" db="EMBL/GenBank/DDBJ databases">
        <authorList>
            <person name="Amaro Gonzalez C."/>
        </authorList>
    </citation>
    <scope>NUCLEOTIDE SEQUENCE</scope>
</reference>
<reference evidence="1" key="2">
    <citation type="journal article" date="2015" name="Fish Shellfish Immunol.">
        <title>Early steps in the European eel (Anguilla anguilla)-Vibrio vulnificus interaction in the gills: Role of the RtxA13 toxin.</title>
        <authorList>
            <person name="Callol A."/>
            <person name="Pajuelo D."/>
            <person name="Ebbesson L."/>
            <person name="Teles M."/>
            <person name="MacKenzie S."/>
            <person name="Amaro C."/>
        </authorList>
    </citation>
    <scope>NUCLEOTIDE SEQUENCE</scope>
</reference>
<evidence type="ECO:0000313" key="1">
    <source>
        <dbReference type="EMBL" id="JAH05369.1"/>
    </source>
</evidence>